<dbReference type="RefSeq" id="WP_048938318.1">
    <property type="nucleotide sequence ID" value="NZ_CP020925.1"/>
</dbReference>
<sequence>MSNGAMLARKTRFEIKTGPDTWIPVKGFKDFSGMGGGSAAVVDSTDLDSDAKEKLFGLPDEGQISIGVNYNDTDPGQIAVEEARLSQELTDFRLVLRTGKAFVFSGGVLTFEKSGGVDALIAGSITIEISGLVEKTTVPSA</sequence>
<dbReference type="Proteomes" id="UP000037029">
    <property type="component" value="Chromosome"/>
</dbReference>
<gene>
    <name evidence="1" type="ORF">BV87_09295</name>
</gene>
<protein>
    <recommendedName>
        <fullName evidence="3">Phage tail protein</fullName>
    </recommendedName>
</protein>
<organism evidence="1 2">
    <name type="scientific">Sphingobium yanoikuyae</name>
    <name type="common">Sphingomonas yanoikuyae</name>
    <dbReference type="NCBI Taxonomy" id="13690"/>
    <lineage>
        <taxon>Bacteria</taxon>
        <taxon>Pseudomonadati</taxon>
        <taxon>Pseudomonadota</taxon>
        <taxon>Alphaproteobacteria</taxon>
        <taxon>Sphingomonadales</taxon>
        <taxon>Sphingomonadaceae</taxon>
        <taxon>Sphingobium</taxon>
    </lineage>
</organism>
<evidence type="ECO:0008006" key="3">
    <source>
        <dbReference type="Google" id="ProtNLM"/>
    </source>
</evidence>
<name>A0A0J9D0N1_SPHYA</name>
<proteinExistence type="predicted"/>
<dbReference type="NCBIfam" id="NF047353">
    <property type="entry name" value="tube_lmo2291"/>
    <property type="match status" value="1"/>
</dbReference>
<dbReference type="Gene3D" id="4.10.410.40">
    <property type="match status" value="1"/>
</dbReference>
<evidence type="ECO:0000313" key="2">
    <source>
        <dbReference type="Proteomes" id="UP000037029"/>
    </source>
</evidence>
<dbReference type="EMBL" id="CP020925">
    <property type="protein sequence ID" value="ATP18565.1"/>
    <property type="molecule type" value="Genomic_DNA"/>
</dbReference>
<accession>A0A0J9D0N1</accession>
<evidence type="ECO:0000313" key="1">
    <source>
        <dbReference type="EMBL" id="ATP18565.1"/>
    </source>
</evidence>
<dbReference type="AlphaFoldDB" id="A0A0J9D0N1"/>
<reference evidence="1 2" key="1">
    <citation type="submission" date="2017-04" db="EMBL/GenBank/DDBJ databases">
        <title>Characterization, genome and methylation analysis of a phthalic acid esters degrading strain Sphingobium yanoikuyae SHJ.</title>
        <authorList>
            <person name="Feng L."/>
        </authorList>
    </citation>
    <scope>NUCLEOTIDE SEQUENCE [LARGE SCALE GENOMIC DNA]</scope>
    <source>
        <strain evidence="1 2">SHJ</strain>
    </source>
</reference>